<dbReference type="GO" id="GO:0003700">
    <property type="term" value="F:DNA-binding transcription factor activity"/>
    <property type="evidence" value="ECO:0007669"/>
    <property type="project" value="InterPro"/>
</dbReference>
<dbReference type="InterPro" id="IPR000847">
    <property type="entry name" value="LysR_HTH_N"/>
</dbReference>
<dbReference type="GO" id="GO:0006351">
    <property type="term" value="P:DNA-templated transcription"/>
    <property type="evidence" value="ECO:0007669"/>
    <property type="project" value="TreeGrafter"/>
</dbReference>
<dbReference type="EMBL" id="FO704551">
    <property type="protein sequence ID" value="CDG22194.1"/>
    <property type="molecule type" value="Genomic_DNA"/>
</dbReference>
<dbReference type="SUPFAM" id="SSF53850">
    <property type="entry name" value="Periplasmic binding protein-like II"/>
    <property type="match status" value="1"/>
</dbReference>
<reference evidence="6 7" key="1">
    <citation type="submission" date="2013-07" db="EMBL/GenBank/DDBJ databases">
        <authorList>
            <person name="Genoscope - CEA"/>
        </authorList>
    </citation>
    <scope>NUCLEOTIDE SEQUENCE [LARGE SCALE GENOMIC DNA]</scope>
    <source>
        <strain evidence="6 7">G6</strain>
    </source>
</reference>
<comment type="similarity">
    <text evidence="1">Belongs to the LysR transcriptional regulatory family.</text>
</comment>
<name>A0A068R590_9GAMM</name>
<dbReference type="RefSeq" id="WP_045959190.1">
    <property type="nucleotide sequence ID" value="NZ_FO704551.1"/>
</dbReference>
<dbReference type="FunFam" id="1.10.10.10:FF:000001">
    <property type="entry name" value="LysR family transcriptional regulator"/>
    <property type="match status" value="1"/>
</dbReference>
<evidence type="ECO:0000256" key="3">
    <source>
        <dbReference type="ARBA" id="ARBA00023125"/>
    </source>
</evidence>
<dbReference type="SUPFAM" id="SSF46785">
    <property type="entry name" value="Winged helix' DNA-binding domain"/>
    <property type="match status" value="1"/>
</dbReference>
<evidence type="ECO:0000259" key="5">
    <source>
        <dbReference type="PROSITE" id="PS50931"/>
    </source>
</evidence>
<evidence type="ECO:0000313" key="6">
    <source>
        <dbReference type="EMBL" id="CDG22194.1"/>
    </source>
</evidence>
<dbReference type="PANTHER" id="PTHR30537:SF30">
    <property type="entry name" value="TRANSCRIPTIONAL REGULATOR-RELATED"/>
    <property type="match status" value="1"/>
</dbReference>
<dbReference type="InterPro" id="IPR036390">
    <property type="entry name" value="WH_DNA-bd_sf"/>
</dbReference>
<dbReference type="Pfam" id="PF03466">
    <property type="entry name" value="LysR_substrate"/>
    <property type="match status" value="1"/>
</dbReference>
<dbReference type="Gene3D" id="3.40.190.290">
    <property type="match status" value="1"/>
</dbReference>
<dbReference type="CDD" id="cd08422">
    <property type="entry name" value="PBP2_CrgA_like"/>
    <property type="match status" value="1"/>
</dbReference>
<accession>A0A068R590</accession>
<dbReference type="PRINTS" id="PR00039">
    <property type="entry name" value="HTHLYSR"/>
</dbReference>
<dbReference type="GO" id="GO:0043565">
    <property type="term" value="F:sequence-specific DNA binding"/>
    <property type="evidence" value="ECO:0007669"/>
    <property type="project" value="TreeGrafter"/>
</dbReference>
<sequence length="307" mass="35014">MNNIENLTSMVVFARVVETLSFTEAAKLLRLSKSSVSREIAQLEVRLGTQLLNRTTRKIQVTEVGMSYYQYCHRLLTEAQNAEHFIRSFHEEPMGSLRLIAPVSFGSQCIVPALNSFIASNIHISVDLELTDRTINMIEDQCDIAIIIGREAPPYPLVMPLIDITWGLYATPDYLNQFSPIKKPEDLPRYDYLLFRGPAHTLSLPFRKERNKLDIEVRSRFRINNSVALMRSALTGAGIAYLPDYVTHEAVAEGKLVRLLPEWKMDIYQAWILFKSENTLSSRVQQFANSLQRKLKHALESGKRAGE</sequence>
<dbReference type="PROSITE" id="PS50931">
    <property type="entry name" value="HTH_LYSR"/>
    <property type="match status" value="1"/>
</dbReference>
<keyword evidence="7" id="KW-1185">Reference proteome</keyword>
<dbReference type="Gene3D" id="1.10.10.10">
    <property type="entry name" value="Winged helix-like DNA-binding domain superfamily/Winged helix DNA-binding domain"/>
    <property type="match status" value="1"/>
</dbReference>
<dbReference type="STRING" id="1354304.XPG1_2542"/>
<proteinExistence type="inferred from homology"/>
<dbReference type="InterPro" id="IPR005119">
    <property type="entry name" value="LysR_subst-bd"/>
</dbReference>
<feature type="domain" description="HTH lysR-type" evidence="5">
    <location>
        <begin position="5"/>
        <end position="62"/>
    </location>
</feature>
<dbReference type="AlphaFoldDB" id="A0A068R590"/>
<evidence type="ECO:0000256" key="4">
    <source>
        <dbReference type="ARBA" id="ARBA00023163"/>
    </source>
</evidence>
<evidence type="ECO:0000313" key="7">
    <source>
        <dbReference type="Proteomes" id="UP000032735"/>
    </source>
</evidence>
<dbReference type="InterPro" id="IPR058163">
    <property type="entry name" value="LysR-type_TF_proteobact-type"/>
</dbReference>
<evidence type="ECO:0000256" key="1">
    <source>
        <dbReference type="ARBA" id="ARBA00009437"/>
    </source>
</evidence>
<evidence type="ECO:0000256" key="2">
    <source>
        <dbReference type="ARBA" id="ARBA00023015"/>
    </source>
</evidence>
<keyword evidence="4" id="KW-0804">Transcription</keyword>
<dbReference type="OrthoDB" id="9786526at2"/>
<dbReference type="InterPro" id="IPR036388">
    <property type="entry name" value="WH-like_DNA-bd_sf"/>
</dbReference>
<dbReference type="PANTHER" id="PTHR30537">
    <property type="entry name" value="HTH-TYPE TRANSCRIPTIONAL REGULATOR"/>
    <property type="match status" value="1"/>
</dbReference>
<dbReference type="Pfam" id="PF00126">
    <property type="entry name" value="HTH_1"/>
    <property type="match status" value="1"/>
</dbReference>
<dbReference type="HOGENOM" id="CLU_039613_16_2_6"/>
<organism evidence="6 7">
    <name type="scientific">Xenorhabdus poinarii G6</name>
    <dbReference type="NCBI Taxonomy" id="1354304"/>
    <lineage>
        <taxon>Bacteria</taxon>
        <taxon>Pseudomonadati</taxon>
        <taxon>Pseudomonadota</taxon>
        <taxon>Gammaproteobacteria</taxon>
        <taxon>Enterobacterales</taxon>
        <taxon>Morganellaceae</taxon>
        <taxon>Xenorhabdus</taxon>
    </lineage>
</organism>
<dbReference type="KEGG" id="xpo:XPG1_2542"/>
<keyword evidence="3" id="KW-0238">DNA-binding</keyword>
<dbReference type="Proteomes" id="UP000032735">
    <property type="component" value="Chromosome"/>
</dbReference>
<keyword evidence="2" id="KW-0805">Transcription regulation</keyword>
<protein>
    <submittedName>
        <fullName evidence="6">Putative transcriptional regulator (LysR family)</fullName>
    </submittedName>
</protein>
<gene>
    <name evidence="6" type="ORF">XPG1_2542</name>
</gene>